<evidence type="ECO:0000313" key="6">
    <source>
        <dbReference type="Proteomes" id="UP000190951"/>
    </source>
</evidence>
<dbReference type="Gene3D" id="3.40.190.10">
    <property type="entry name" value="Periplasmic binding protein-like II"/>
    <property type="match status" value="2"/>
</dbReference>
<keyword evidence="3" id="KW-0732">Signal</keyword>
<keyword evidence="6" id="KW-1185">Reference proteome</keyword>
<dbReference type="AlphaFoldDB" id="A0A1S8LPD6"/>
<reference evidence="5 6" key="1">
    <citation type="submission" date="2022-04" db="EMBL/GenBank/DDBJ databases">
        <title>Genome sequence of C. roseum typestrain.</title>
        <authorList>
            <person name="Poehlein A."/>
            <person name="Schoch T."/>
            <person name="Duerre P."/>
            <person name="Daniel R."/>
        </authorList>
    </citation>
    <scope>NUCLEOTIDE SEQUENCE [LARGE SCALE GENOMIC DNA]</scope>
    <source>
        <strain evidence="5 6">DSM 7320</strain>
    </source>
</reference>
<dbReference type="PROSITE" id="PS51257">
    <property type="entry name" value="PROKAR_LIPOPROTEIN"/>
    <property type="match status" value="1"/>
</dbReference>
<evidence type="ECO:0000313" key="5">
    <source>
        <dbReference type="EMBL" id="URZ10721.1"/>
    </source>
</evidence>
<dbReference type="EMBL" id="CP096983">
    <property type="protein sequence ID" value="URZ10721.1"/>
    <property type="molecule type" value="Genomic_DNA"/>
</dbReference>
<name>A0A1S8LPD6_9CLOT</name>
<evidence type="ECO:0000256" key="1">
    <source>
        <dbReference type="ARBA" id="ARBA00004196"/>
    </source>
</evidence>
<organism evidence="5 6">
    <name type="scientific">Clostridium felsineum</name>
    <dbReference type="NCBI Taxonomy" id="36839"/>
    <lineage>
        <taxon>Bacteria</taxon>
        <taxon>Bacillati</taxon>
        <taxon>Bacillota</taxon>
        <taxon>Clostridia</taxon>
        <taxon>Eubacteriales</taxon>
        <taxon>Clostridiaceae</taxon>
        <taxon>Clostridium</taxon>
    </lineage>
</organism>
<dbReference type="STRING" id="84029.CROST_02750"/>
<evidence type="ECO:0000256" key="3">
    <source>
        <dbReference type="ARBA" id="ARBA00022729"/>
    </source>
</evidence>
<dbReference type="PROSITE" id="PS01039">
    <property type="entry name" value="SBP_BACTERIAL_3"/>
    <property type="match status" value="1"/>
</dbReference>
<evidence type="ECO:0000256" key="4">
    <source>
        <dbReference type="RuleBase" id="RU003744"/>
    </source>
</evidence>
<dbReference type="GO" id="GO:0030313">
    <property type="term" value="C:cell envelope"/>
    <property type="evidence" value="ECO:0007669"/>
    <property type="project" value="UniProtKB-SubCell"/>
</dbReference>
<dbReference type="SUPFAM" id="SSF53850">
    <property type="entry name" value="Periplasmic binding protein-like II"/>
    <property type="match status" value="1"/>
</dbReference>
<sequence>MKKRIITLSMAALMTLGLFTGCTQSATSNSNDSSDKNVIKVGTSTDYRPFAFIDQGESQDKVKGLEIDIFNEIAKRNNWKVKYVIANWNGLIGMLDSGKIDTVAHQVTVTDERKGKYYFSDTYVYSGVQLAVKKGNNSVQSLKDLNGKNVAVESGMNFYKAIEKYNAKGGKVNIKQYSDYNSIFSEVNIGRADALIEDKLAIMDTIKNSKYDLVLAGKPVEKMENAYPFLKNDSNKQKIDKINKTLKAMRKDGTLKKISEKWFGADITSNTQE</sequence>
<dbReference type="RefSeq" id="WP_077832449.1">
    <property type="nucleotide sequence ID" value="NZ_CP096983.1"/>
</dbReference>
<dbReference type="KEGG" id="crw:CROST_014310"/>
<proteinExistence type="inferred from homology"/>
<comment type="similarity">
    <text evidence="2 4">Belongs to the bacterial solute-binding protein 3 family.</text>
</comment>
<dbReference type="InterPro" id="IPR001638">
    <property type="entry name" value="Solute-binding_3/MltF_N"/>
</dbReference>
<dbReference type="Proteomes" id="UP000190951">
    <property type="component" value="Chromosome"/>
</dbReference>
<dbReference type="Pfam" id="PF00497">
    <property type="entry name" value="SBP_bac_3"/>
    <property type="match status" value="1"/>
</dbReference>
<protein>
    <submittedName>
        <fullName evidence="5">Amino-acid-binding protein YxeM</fullName>
    </submittedName>
</protein>
<dbReference type="SMART" id="SM00062">
    <property type="entry name" value="PBPb"/>
    <property type="match status" value="1"/>
</dbReference>
<dbReference type="PANTHER" id="PTHR35936">
    <property type="entry name" value="MEMBRANE-BOUND LYTIC MUREIN TRANSGLYCOSYLASE F"/>
    <property type="match status" value="1"/>
</dbReference>
<accession>A0A1S8LPD6</accession>
<evidence type="ECO:0000256" key="2">
    <source>
        <dbReference type="ARBA" id="ARBA00010333"/>
    </source>
</evidence>
<dbReference type="InterPro" id="IPR018313">
    <property type="entry name" value="SBP_3_CS"/>
</dbReference>
<dbReference type="PANTHER" id="PTHR35936:SF19">
    <property type="entry name" value="AMINO-ACID-BINDING PROTEIN YXEM-RELATED"/>
    <property type="match status" value="1"/>
</dbReference>
<gene>
    <name evidence="5" type="primary">yxeM</name>
    <name evidence="5" type="ORF">CROST_014310</name>
</gene>
<comment type="subcellular location">
    <subcellularLocation>
        <location evidence="1">Cell envelope</location>
    </subcellularLocation>
</comment>